<keyword evidence="2" id="KW-0812">Transmembrane</keyword>
<dbReference type="InterPro" id="IPR019008">
    <property type="entry name" value="Beta_sandwich_EMC7"/>
</dbReference>
<evidence type="ECO:0000256" key="3">
    <source>
        <dbReference type="ARBA" id="ARBA00022729"/>
    </source>
</evidence>
<keyword evidence="8" id="KW-1185">Reference proteome</keyword>
<dbReference type="AlphaFoldDB" id="A0A1Y2EU43"/>
<dbReference type="EMBL" id="MCFI01000030">
    <property type="protein sequence ID" value="ORY74365.1"/>
    <property type="molecule type" value="Genomic_DNA"/>
</dbReference>
<dbReference type="OrthoDB" id="27095at2759"/>
<keyword evidence="3" id="KW-0732">Signal</keyword>
<name>A0A1Y2EU43_PROLT</name>
<evidence type="ECO:0000259" key="6">
    <source>
        <dbReference type="Pfam" id="PF09430"/>
    </source>
</evidence>
<feature type="domain" description="ER membrane protein complex subunit 7 beta-sandwich" evidence="6">
    <location>
        <begin position="42"/>
        <end position="140"/>
    </location>
</feature>
<dbReference type="Gene3D" id="2.60.40.1120">
    <property type="entry name" value="Carboxypeptidase-like, regulatory domain"/>
    <property type="match status" value="1"/>
</dbReference>
<dbReference type="OMA" id="NREHYRV"/>
<evidence type="ECO:0000256" key="4">
    <source>
        <dbReference type="ARBA" id="ARBA00022989"/>
    </source>
</evidence>
<dbReference type="RefSeq" id="XP_040722014.1">
    <property type="nucleotide sequence ID" value="XM_040866468.1"/>
</dbReference>
<evidence type="ECO:0000256" key="1">
    <source>
        <dbReference type="ARBA" id="ARBA00004167"/>
    </source>
</evidence>
<keyword evidence="5" id="KW-0472">Membrane</keyword>
<reference evidence="7 8" key="1">
    <citation type="submission" date="2016-07" db="EMBL/GenBank/DDBJ databases">
        <title>Pervasive Adenine N6-methylation of Active Genes in Fungi.</title>
        <authorList>
            <consortium name="DOE Joint Genome Institute"/>
            <person name="Mondo S.J."/>
            <person name="Dannebaum R.O."/>
            <person name="Kuo R.C."/>
            <person name="Labutti K."/>
            <person name="Haridas S."/>
            <person name="Kuo A."/>
            <person name="Salamov A."/>
            <person name="Ahrendt S.R."/>
            <person name="Lipzen A."/>
            <person name="Sullivan W."/>
            <person name="Andreopoulos W.B."/>
            <person name="Clum A."/>
            <person name="Lindquist E."/>
            <person name="Daum C."/>
            <person name="Ramamoorthy G.K."/>
            <person name="Gryganskyi A."/>
            <person name="Culley D."/>
            <person name="Magnuson J.K."/>
            <person name="James T.Y."/>
            <person name="O'Malley M.A."/>
            <person name="Stajich J.E."/>
            <person name="Spatafora J.W."/>
            <person name="Visel A."/>
            <person name="Grigoriev I.V."/>
        </authorList>
    </citation>
    <scope>NUCLEOTIDE SEQUENCE [LARGE SCALE GENOMIC DNA]</scope>
    <source>
        <strain evidence="7 8">12-1054</strain>
    </source>
</reference>
<comment type="subcellular location">
    <subcellularLocation>
        <location evidence="1">Membrane</location>
        <topology evidence="1">Single-pass membrane protein</topology>
    </subcellularLocation>
</comment>
<dbReference type="PANTHER" id="PTHR13605:SF4">
    <property type="entry name" value="ER MEMBRANE PROTEIN COMPLEX SUBUNIT 7"/>
    <property type="match status" value="1"/>
</dbReference>
<protein>
    <recommendedName>
        <fullName evidence="6">ER membrane protein complex subunit 7 beta-sandwich domain-containing protein</fullName>
    </recommendedName>
</protein>
<proteinExistence type="predicted"/>
<keyword evidence="4" id="KW-1133">Transmembrane helix</keyword>
<comment type="caution">
    <text evidence="7">The sequence shown here is derived from an EMBL/GenBank/DDBJ whole genome shotgun (WGS) entry which is preliminary data.</text>
</comment>
<dbReference type="Proteomes" id="UP000193685">
    <property type="component" value="Unassembled WGS sequence"/>
</dbReference>
<dbReference type="Pfam" id="PF09430">
    <property type="entry name" value="EMC7_beta-sandw"/>
    <property type="match status" value="1"/>
</dbReference>
<sequence length="203" mass="22310">MLFLLLLSVCAAAHLNGTAYSRAATAQQPAVQGGFQAFETLRLSSAEQTYTAKVSADGSFAFTEIVPGSYSLYGPSLNREHYRVDVGEEVKVWLQKVGTPWSAVGALQALPLQVMPKGTVDFYTPRPSLNPLKMLKSPLVWIGIVMVFSLFGLPKLTAWMDPDGIAEMESMREKTREQQGEQVVNPVERLQNMDLSGWLAGRT</sequence>
<evidence type="ECO:0000256" key="5">
    <source>
        <dbReference type="ARBA" id="ARBA00023136"/>
    </source>
</evidence>
<organism evidence="7 8">
    <name type="scientific">Protomyces lactucae-debilis</name>
    <dbReference type="NCBI Taxonomy" id="2754530"/>
    <lineage>
        <taxon>Eukaryota</taxon>
        <taxon>Fungi</taxon>
        <taxon>Dikarya</taxon>
        <taxon>Ascomycota</taxon>
        <taxon>Taphrinomycotina</taxon>
        <taxon>Taphrinomycetes</taxon>
        <taxon>Taphrinales</taxon>
        <taxon>Protomycetaceae</taxon>
        <taxon>Protomyces</taxon>
    </lineage>
</organism>
<dbReference type="GO" id="GO:0072546">
    <property type="term" value="C:EMC complex"/>
    <property type="evidence" value="ECO:0007669"/>
    <property type="project" value="TreeGrafter"/>
</dbReference>
<gene>
    <name evidence="7" type="ORF">BCR37DRAFT_222436</name>
</gene>
<dbReference type="PANTHER" id="PTHR13605">
    <property type="entry name" value="ER MEMBRANE PROTEIN COMPLEX SUBUNIT 7"/>
    <property type="match status" value="1"/>
</dbReference>
<evidence type="ECO:0000313" key="7">
    <source>
        <dbReference type="EMBL" id="ORY74365.1"/>
    </source>
</evidence>
<dbReference type="InterPro" id="IPR039163">
    <property type="entry name" value="EMC7"/>
</dbReference>
<dbReference type="STRING" id="56484.A0A1Y2EU43"/>
<accession>A0A1Y2EU43</accession>
<evidence type="ECO:0000256" key="2">
    <source>
        <dbReference type="ARBA" id="ARBA00022692"/>
    </source>
</evidence>
<evidence type="ECO:0000313" key="8">
    <source>
        <dbReference type="Proteomes" id="UP000193685"/>
    </source>
</evidence>
<dbReference type="GeneID" id="63783067"/>